<organism evidence="1 2">
    <name type="scientific">Gigaspora margarita</name>
    <dbReference type="NCBI Taxonomy" id="4874"/>
    <lineage>
        <taxon>Eukaryota</taxon>
        <taxon>Fungi</taxon>
        <taxon>Fungi incertae sedis</taxon>
        <taxon>Mucoromycota</taxon>
        <taxon>Glomeromycotina</taxon>
        <taxon>Glomeromycetes</taxon>
        <taxon>Diversisporales</taxon>
        <taxon>Gigasporaceae</taxon>
        <taxon>Gigaspora</taxon>
    </lineage>
</organism>
<keyword evidence="2" id="KW-1185">Reference proteome</keyword>
<accession>A0ABN7X2S0</accession>
<evidence type="ECO:0000313" key="2">
    <source>
        <dbReference type="Proteomes" id="UP000789901"/>
    </source>
</evidence>
<comment type="caution">
    <text evidence="1">The sequence shown here is derived from an EMBL/GenBank/DDBJ whole genome shotgun (WGS) entry which is preliminary data.</text>
</comment>
<proteinExistence type="predicted"/>
<evidence type="ECO:0000313" key="1">
    <source>
        <dbReference type="EMBL" id="CAG8845927.1"/>
    </source>
</evidence>
<dbReference type="EMBL" id="CAJVQB010081450">
    <property type="protein sequence ID" value="CAG8845927.1"/>
    <property type="molecule type" value="Genomic_DNA"/>
</dbReference>
<feature type="non-terminal residue" evidence="1">
    <location>
        <position position="75"/>
    </location>
</feature>
<name>A0ABN7X2S0_GIGMA</name>
<gene>
    <name evidence="1" type="ORF">GMARGA_LOCUS37906</name>
</gene>
<protein>
    <submittedName>
        <fullName evidence="1">13022_t:CDS:1</fullName>
    </submittedName>
</protein>
<dbReference type="Proteomes" id="UP000789901">
    <property type="component" value="Unassembled WGS sequence"/>
</dbReference>
<sequence length="75" mass="8578">MGSPGSCRGLPIDDGILHFWSVRAMTCINYEHTFVLRRWYSVLGFVHGHCKALKLVTKDLKTETIPQRGSMMRVK</sequence>
<reference evidence="1 2" key="1">
    <citation type="submission" date="2021-06" db="EMBL/GenBank/DDBJ databases">
        <authorList>
            <person name="Kallberg Y."/>
            <person name="Tangrot J."/>
            <person name="Rosling A."/>
        </authorList>
    </citation>
    <scope>NUCLEOTIDE SEQUENCE [LARGE SCALE GENOMIC DNA]</scope>
    <source>
        <strain evidence="1 2">120-4 pot B 10/14</strain>
    </source>
</reference>